<evidence type="ECO:0000313" key="1">
    <source>
        <dbReference type="EMBL" id="MBA4646312.1"/>
    </source>
</evidence>
<sequence length="105" mass="11328">MSRQLFTDMPVAECVRSECSCYNEHGDEFNCSDILDLDSISSSGNSCEEEVYDKSSLINSPSGGSLYGSAVNDLMMEGRAQAAAAIPAEFPNSFVHWVEYGATLA</sequence>
<accession>A0A7C8ZLH7</accession>
<proteinExistence type="predicted"/>
<dbReference type="EMBL" id="GISG01145606">
    <property type="protein sequence ID" value="MBA4646312.1"/>
    <property type="molecule type" value="Transcribed_RNA"/>
</dbReference>
<name>A0A7C8ZLH7_OPUST</name>
<dbReference type="EMBL" id="GISG01145607">
    <property type="protein sequence ID" value="MBA4646313.1"/>
    <property type="molecule type" value="Transcribed_RNA"/>
</dbReference>
<organism evidence="1">
    <name type="scientific">Opuntia streptacantha</name>
    <name type="common">Prickly pear cactus</name>
    <name type="synonym">Opuntia cardona</name>
    <dbReference type="NCBI Taxonomy" id="393608"/>
    <lineage>
        <taxon>Eukaryota</taxon>
        <taxon>Viridiplantae</taxon>
        <taxon>Streptophyta</taxon>
        <taxon>Embryophyta</taxon>
        <taxon>Tracheophyta</taxon>
        <taxon>Spermatophyta</taxon>
        <taxon>Magnoliopsida</taxon>
        <taxon>eudicotyledons</taxon>
        <taxon>Gunneridae</taxon>
        <taxon>Pentapetalae</taxon>
        <taxon>Caryophyllales</taxon>
        <taxon>Cactineae</taxon>
        <taxon>Cactaceae</taxon>
        <taxon>Opuntioideae</taxon>
        <taxon>Opuntia</taxon>
    </lineage>
</organism>
<dbReference type="EMBL" id="GISG01145608">
    <property type="protein sequence ID" value="MBA4646314.1"/>
    <property type="molecule type" value="Transcribed_RNA"/>
</dbReference>
<reference evidence="1" key="1">
    <citation type="journal article" date="2013" name="J. Plant Res.">
        <title>Effect of fungi and light on seed germination of three Opuntia species from semiarid lands of central Mexico.</title>
        <authorList>
            <person name="Delgado-Sanchez P."/>
            <person name="Jimenez-Bremont J.F."/>
            <person name="Guerrero-Gonzalez Mde L."/>
            <person name="Flores J."/>
        </authorList>
    </citation>
    <scope>NUCLEOTIDE SEQUENCE</scope>
    <source>
        <tissue evidence="1">Cladode</tissue>
    </source>
</reference>
<reference evidence="1" key="2">
    <citation type="submission" date="2020-07" db="EMBL/GenBank/DDBJ databases">
        <authorList>
            <person name="Vera ALvarez R."/>
            <person name="Arias-Moreno D.M."/>
            <person name="Jimenez-Jacinto V."/>
            <person name="Jimenez-Bremont J.F."/>
            <person name="Swaminathan K."/>
            <person name="Moose S.P."/>
            <person name="Guerrero-Gonzalez M.L."/>
            <person name="Marino-Ramirez L."/>
            <person name="Landsman D."/>
            <person name="Rodriguez-Kessler M."/>
            <person name="Delgado-Sanchez P."/>
        </authorList>
    </citation>
    <scope>NUCLEOTIDE SEQUENCE</scope>
    <source>
        <tissue evidence="1">Cladode</tissue>
    </source>
</reference>
<dbReference type="AlphaFoldDB" id="A0A7C8ZLH7"/>
<protein>
    <submittedName>
        <fullName evidence="1">Uncharacterized protein</fullName>
    </submittedName>
</protein>